<accession>A0A2S4VRB3</accession>
<dbReference type="VEuPathDB" id="FungiDB:PSHT_03218"/>
<name>A0A2S4VRB3_9BASI</name>
<proteinExistence type="predicted"/>
<gene>
    <name evidence="1" type="ORF">PSTT_04790</name>
</gene>
<dbReference type="VEuPathDB" id="FungiDB:PSTT_04790"/>
<comment type="caution">
    <text evidence="1">The sequence shown here is derived from an EMBL/GenBank/DDBJ whole genome shotgun (WGS) entry which is preliminary data.</text>
</comment>
<evidence type="ECO:0000313" key="2">
    <source>
        <dbReference type="Proteomes" id="UP000239156"/>
    </source>
</evidence>
<evidence type="ECO:0000313" key="1">
    <source>
        <dbReference type="EMBL" id="POW11998.1"/>
    </source>
</evidence>
<protein>
    <submittedName>
        <fullName evidence="1">Uncharacterized protein</fullName>
    </submittedName>
</protein>
<dbReference type="EMBL" id="PKSL01000034">
    <property type="protein sequence ID" value="POW11998.1"/>
    <property type="molecule type" value="Genomic_DNA"/>
</dbReference>
<organism evidence="1 2">
    <name type="scientific">Puccinia striiformis</name>
    <dbReference type="NCBI Taxonomy" id="27350"/>
    <lineage>
        <taxon>Eukaryota</taxon>
        <taxon>Fungi</taxon>
        <taxon>Dikarya</taxon>
        <taxon>Basidiomycota</taxon>
        <taxon>Pucciniomycotina</taxon>
        <taxon>Pucciniomycetes</taxon>
        <taxon>Pucciniales</taxon>
        <taxon>Pucciniaceae</taxon>
        <taxon>Puccinia</taxon>
    </lineage>
</organism>
<reference evidence="1" key="1">
    <citation type="submission" date="2017-12" db="EMBL/GenBank/DDBJ databases">
        <title>Gene loss provides genomic basis for host adaptation in cereal stripe rust fungi.</title>
        <authorList>
            <person name="Xia C."/>
        </authorList>
    </citation>
    <scope>NUCLEOTIDE SEQUENCE [LARGE SCALE GENOMIC DNA]</scope>
    <source>
        <strain evidence="1">93-210</strain>
    </source>
</reference>
<sequence>MRFWPRGRHSSPRVDHVQLNGGDHVILWTEINSSNFADGSHVISTNSIGWTGEALTSSGASPGHRDAFLTAWRASRPSSSTFDGLESLQAFRKRFRRPGEAPARQEAIPTSWSFSSSHAGSSLVPIIFGDQGGPLL</sequence>
<keyword evidence="2" id="KW-1185">Reference proteome</keyword>
<dbReference type="Proteomes" id="UP000239156">
    <property type="component" value="Unassembled WGS sequence"/>
</dbReference>